<dbReference type="EMBL" id="BMZW01000023">
    <property type="protein sequence ID" value="GFZ61334.1"/>
    <property type="molecule type" value="Genomic_DNA"/>
</dbReference>
<reference evidence="1" key="3">
    <citation type="submission" date="2020-09" db="EMBL/GenBank/DDBJ databases">
        <title>Pseudomonas syringae pv. eriobotryae genome sequence causing loquat canker disease.</title>
        <authorList>
            <person name="Fukuda S."/>
            <person name="Tashiro H."/>
            <person name="Nagano Y."/>
        </authorList>
    </citation>
    <scope>NUCLEOTIDE SEQUENCE</scope>
    <source>
        <strain evidence="1">AM001</strain>
    </source>
</reference>
<accession>A0A0N8RFX0</accession>
<dbReference type="EMBL" id="RBPV01000191">
    <property type="protein sequence ID" value="RMO60259.1"/>
    <property type="molecule type" value="Genomic_DNA"/>
</dbReference>
<protein>
    <submittedName>
        <fullName evidence="2">Uncharacterized protein</fullName>
    </submittedName>
</protein>
<dbReference type="EMBL" id="RBOA01000480">
    <property type="protein sequence ID" value="RML95090.1"/>
    <property type="molecule type" value="Genomic_DNA"/>
</dbReference>
<dbReference type="Proteomes" id="UP000050490">
    <property type="component" value="Unassembled WGS sequence"/>
</dbReference>
<dbReference type="PATRIC" id="fig|129137.4.peg.179"/>
<comment type="caution">
    <text evidence="2">The sequence shown here is derived from an EMBL/GenBank/DDBJ whole genome shotgun (WGS) entry which is preliminary data.</text>
</comment>
<dbReference type="RefSeq" id="WP_003373139.1">
    <property type="nucleotide sequence ID" value="NZ_BMZW01000023.1"/>
</dbReference>
<dbReference type="Proteomes" id="UP000630864">
    <property type="component" value="Unassembled WGS sequence"/>
</dbReference>
<evidence type="ECO:0000313" key="3">
    <source>
        <dbReference type="EMBL" id="RML95090.1"/>
    </source>
</evidence>
<evidence type="ECO:0000313" key="4">
    <source>
        <dbReference type="EMBL" id="RMO60259.1"/>
    </source>
</evidence>
<organism evidence="2 5">
    <name type="scientific">Pseudomonas amygdali pv. eriobotryae</name>
    <dbReference type="NCBI Taxonomy" id="129137"/>
    <lineage>
        <taxon>Bacteria</taxon>
        <taxon>Pseudomonadati</taxon>
        <taxon>Pseudomonadota</taxon>
        <taxon>Gammaproteobacteria</taxon>
        <taxon>Pseudomonadales</taxon>
        <taxon>Pseudomonadaceae</taxon>
        <taxon>Pseudomonas</taxon>
        <taxon>Pseudomonas amygdali</taxon>
    </lineage>
</organism>
<dbReference type="Proteomes" id="UP000275613">
    <property type="component" value="Unassembled WGS sequence"/>
</dbReference>
<reference evidence="6 7" key="2">
    <citation type="submission" date="2018-08" db="EMBL/GenBank/DDBJ databases">
        <title>Recombination of ecologically and evolutionarily significant loci maintains genetic cohesion in the Pseudomonas syringae species complex.</title>
        <authorList>
            <person name="Dillon M."/>
            <person name="Thakur S."/>
            <person name="Almeida R.N.D."/>
            <person name="Weir B.S."/>
            <person name="Guttman D.S."/>
        </authorList>
    </citation>
    <scope>NUCLEOTIDE SEQUENCE [LARGE SCALE GENOMIC DNA]</scope>
    <source>
        <strain evidence="4 7">ICMP 4316</strain>
        <strain evidence="3 6">ICMP 8636</strain>
    </source>
</reference>
<evidence type="ECO:0000313" key="1">
    <source>
        <dbReference type="EMBL" id="GFZ61334.1"/>
    </source>
</evidence>
<proteinExistence type="predicted"/>
<dbReference type="EMBL" id="LJQI01000318">
    <property type="protein sequence ID" value="KPX24367.1"/>
    <property type="molecule type" value="Genomic_DNA"/>
</dbReference>
<gene>
    <name evidence="2" type="ORF">ALO70_00105</name>
    <name evidence="4" type="ORF">ALQ39_00019</name>
    <name evidence="3" type="ORF">ALQ86_00489</name>
    <name evidence="1" type="ORF">PSE10A_38450</name>
</gene>
<evidence type="ECO:0000313" key="2">
    <source>
        <dbReference type="EMBL" id="KPX24367.1"/>
    </source>
</evidence>
<sequence>MDDIGKKIIYLEEKLRERELAIKRHQHLREKKLKQAHRLALMSLETSEDLHPDAVTAALNISDKYMNTLRECIQILGGSDLRTIATFPEGEFEINKLSQ</sequence>
<name>A0A0N8RFX0_PSEA0</name>
<reference evidence="2 5" key="1">
    <citation type="submission" date="2015-09" db="EMBL/GenBank/DDBJ databases">
        <title>Genome announcement of multiple Pseudomonas syringae strains.</title>
        <authorList>
            <person name="Thakur S."/>
            <person name="Wang P.W."/>
            <person name="Gong Y."/>
            <person name="Weir B.S."/>
            <person name="Guttman D.S."/>
        </authorList>
    </citation>
    <scope>NUCLEOTIDE SEQUENCE [LARGE SCALE GENOMIC DNA]</scope>
    <source>
        <strain evidence="2 5">ICMP4455</strain>
    </source>
</reference>
<evidence type="ECO:0000313" key="6">
    <source>
        <dbReference type="Proteomes" id="UP000272627"/>
    </source>
</evidence>
<dbReference type="Proteomes" id="UP000272627">
    <property type="component" value="Unassembled WGS sequence"/>
</dbReference>
<dbReference type="AlphaFoldDB" id="A0A0N8RFX0"/>
<evidence type="ECO:0000313" key="7">
    <source>
        <dbReference type="Proteomes" id="UP000275613"/>
    </source>
</evidence>
<evidence type="ECO:0000313" key="5">
    <source>
        <dbReference type="Proteomes" id="UP000050490"/>
    </source>
</evidence>